<dbReference type="EMBL" id="JBHUKS010000011">
    <property type="protein sequence ID" value="MFD2469025.1"/>
    <property type="molecule type" value="Genomic_DNA"/>
</dbReference>
<gene>
    <name evidence="2" type="ORF">ACFSVL_16680</name>
</gene>
<dbReference type="Pfam" id="PF13577">
    <property type="entry name" value="SnoaL_4"/>
    <property type="match status" value="1"/>
</dbReference>
<organism evidence="2 3">
    <name type="scientific">Amycolatopsis silviterrae</name>
    <dbReference type="NCBI Taxonomy" id="1656914"/>
    <lineage>
        <taxon>Bacteria</taxon>
        <taxon>Bacillati</taxon>
        <taxon>Actinomycetota</taxon>
        <taxon>Actinomycetes</taxon>
        <taxon>Pseudonocardiales</taxon>
        <taxon>Pseudonocardiaceae</taxon>
        <taxon>Amycolatopsis</taxon>
    </lineage>
</organism>
<dbReference type="RefSeq" id="WP_378305087.1">
    <property type="nucleotide sequence ID" value="NZ_JBHUKS010000011.1"/>
</dbReference>
<protein>
    <submittedName>
        <fullName evidence="2">Nuclear transport factor 2 family protein</fullName>
    </submittedName>
</protein>
<comment type="caution">
    <text evidence="2">The sequence shown here is derived from an EMBL/GenBank/DDBJ whole genome shotgun (WGS) entry which is preliminary data.</text>
</comment>
<feature type="domain" description="SnoaL-like" evidence="1">
    <location>
        <begin position="4"/>
        <end position="130"/>
    </location>
</feature>
<dbReference type="Gene3D" id="3.10.450.50">
    <property type="match status" value="1"/>
</dbReference>
<accession>A0ABW5H806</accession>
<dbReference type="InterPro" id="IPR037401">
    <property type="entry name" value="SnoaL-like"/>
</dbReference>
<proteinExistence type="predicted"/>
<evidence type="ECO:0000313" key="2">
    <source>
        <dbReference type="EMBL" id="MFD2469025.1"/>
    </source>
</evidence>
<evidence type="ECO:0000259" key="1">
    <source>
        <dbReference type="Pfam" id="PF13577"/>
    </source>
</evidence>
<dbReference type="InterPro" id="IPR032710">
    <property type="entry name" value="NTF2-like_dom_sf"/>
</dbReference>
<dbReference type="Proteomes" id="UP001597483">
    <property type="component" value="Unassembled WGS sequence"/>
</dbReference>
<keyword evidence="3" id="KW-1185">Reference proteome</keyword>
<reference evidence="3" key="1">
    <citation type="journal article" date="2019" name="Int. J. Syst. Evol. Microbiol.">
        <title>The Global Catalogue of Microorganisms (GCM) 10K type strain sequencing project: providing services to taxonomists for standard genome sequencing and annotation.</title>
        <authorList>
            <consortium name="The Broad Institute Genomics Platform"/>
            <consortium name="The Broad Institute Genome Sequencing Center for Infectious Disease"/>
            <person name="Wu L."/>
            <person name="Ma J."/>
        </authorList>
    </citation>
    <scope>NUCLEOTIDE SEQUENCE [LARGE SCALE GENOMIC DNA]</scope>
    <source>
        <strain evidence="3">CGMCC 4.7641</strain>
    </source>
</reference>
<sequence>MIGAEDHREIERLVHLYCYCLDDGRFDDLGRLFADADLYVGDALVARRDPVAVAALWRRYVRIHANGTPRTHHLSTNLVVEDDGPGRARAHSYILVVQHAASFPLQPIIAGDYLDRFTKTDAGWRFAERRIGNDLFGDLSAHLLEPMEIGDSDRLQSWERL</sequence>
<name>A0ABW5H806_9PSEU</name>
<dbReference type="SUPFAM" id="SSF54427">
    <property type="entry name" value="NTF2-like"/>
    <property type="match status" value="1"/>
</dbReference>
<evidence type="ECO:0000313" key="3">
    <source>
        <dbReference type="Proteomes" id="UP001597483"/>
    </source>
</evidence>
<dbReference type="CDD" id="cd00531">
    <property type="entry name" value="NTF2_like"/>
    <property type="match status" value="1"/>
</dbReference>